<feature type="domain" description="Clp R" evidence="2">
    <location>
        <begin position="114"/>
        <end position="226"/>
    </location>
</feature>
<evidence type="ECO:0000313" key="3">
    <source>
        <dbReference type="EMBL" id="KIZ07244.1"/>
    </source>
</evidence>
<dbReference type="Proteomes" id="UP000054498">
    <property type="component" value="Unassembled WGS sequence"/>
</dbReference>
<name>A0A0D2LLL0_9CHLO</name>
<dbReference type="RefSeq" id="XP_013906263.1">
    <property type="nucleotide sequence ID" value="XM_014050809.1"/>
</dbReference>
<dbReference type="SUPFAM" id="SSF81923">
    <property type="entry name" value="Double Clp-N motif"/>
    <property type="match status" value="1"/>
</dbReference>
<accession>A0A0D2LLL0</accession>
<evidence type="ECO:0000313" key="4">
    <source>
        <dbReference type="Proteomes" id="UP000054498"/>
    </source>
</evidence>
<feature type="region of interest" description="Disordered" evidence="1">
    <location>
        <begin position="1"/>
        <end position="24"/>
    </location>
</feature>
<evidence type="ECO:0000256" key="1">
    <source>
        <dbReference type="SAM" id="MobiDB-lite"/>
    </source>
</evidence>
<dbReference type="Gene3D" id="1.10.1780.10">
    <property type="entry name" value="Clp, N-terminal domain"/>
    <property type="match status" value="1"/>
</dbReference>
<feature type="region of interest" description="Disordered" evidence="1">
    <location>
        <begin position="44"/>
        <end position="68"/>
    </location>
</feature>
<organism evidence="3 4">
    <name type="scientific">Monoraphidium neglectum</name>
    <dbReference type="NCBI Taxonomy" id="145388"/>
    <lineage>
        <taxon>Eukaryota</taxon>
        <taxon>Viridiplantae</taxon>
        <taxon>Chlorophyta</taxon>
        <taxon>core chlorophytes</taxon>
        <taxon>Chlorophyceae</taxon>
        <taxon>CS clade</taxon>
        <taxon>Sphaeropleales</taxon>
        <taxon>Selenastraceae</taxon>
        <taxon>Monoraphidium</taxon>
    </lineage>
</organism>
<protein>
    <recommendedName>
        <fullName evidence="2">Clp R domain-containing protein</fullName>
    </recommendedName>
</protein>
<evidence type="ECO:0000259" key="2">
    <source>
        <dbReference type="Pfam" id="PF02861"/>
    </source>
</evidence>
<dbReference type="GeneID" id="25726816"/>
<reference evidence="3 4" key="1">
    <citation type="journal article" date="2013" name="BMC Genomics">
        <title>Reconstruction of the lipid metabolism for the microalga Monoraphidium neglectum from its genome sequence reveals characteristics suitable for biofuel production.</title>
        <authorList>
            <person name="Bogen C."/>
            <person name="Al-Dilaimi A."/>
            <person name="Albersmeier A."/>
            <person name="Wichmann J."/>
            <person name="Grundmann M."/>
            <person name="Rupp O."/>
            <person name="Lauersen K.J."/>
            <person name="Blifernez-Klassen O."/>
            <person name="Kalinowski J."/>
            <person name="Goesmann A."/>
            <person name="Mussgnug J.H."/>
            <person name="Kruse O."/>
        </authorList>
    </citation>
    <scope>NUCLEOTIDE SEQUENCE [LARGE SCALE GENOMIC DNA]</scope>
    <source>
        <strain evidence="3 4">SAG 48.87</strain>
    </source>
</reference>
<dbReference type="OrthoDB" id="531720at2759"/>
<dbReference type="InterPro" id="IPR004176">
    <property type="entry name" value="Clp_R_N"/>
</dbReference>
<keyword evidence="4" id="KW-1185">Reference proteome</keyword>
<sequence>MRLSSGSHRLQRSDHACSVPQRPSIPQAAPRFVAAAAAAARGPACGATTSSSCSPATAATAPPSSQQQQFQISSLHQQQQHRRRRQPSWIARDAAALASASIDEDLGPSSIGPDAAQIIAYAMQIAWTGETYEVHAWMLLLGLLKDEGCAGAKALQRLGITDLYGAWHEVLWALNVSNGLEPRAASAQLSWAPGAYKVLNGAARFAGWAGRDKVASQDILLALGAAGSLEHLFPDIAADFDTVRRAVGEETGDRYRLPGEDPKDAATKNQDLFL</sequence>
<dbReference type="AlphaFoldDB" id="A0A0D2LLL0"/>
<dbReference type="Pfam" id="PF02861">
    <property type="entry name" value="Clp_N"/>
    <property type="match status" value="1"/>
</dbReference>
<proteinExistence type="predicted"/>
<dbReference type="InterPro" id="IPR036628">
    <property type="entry name" value="Clp_N_dom_sf"/>
</dbReference>
<dbReference type="EMBL" id="KK100279">
    <property type="protein sequence ID" value="KIZ07244.1"/>
    <property type="molecule type" value="Genomic_DNA"/>
</dbReference>
<dbReference type="STRING" id="145388.A0A0D2LLL0"/>
<dbReference type="KEGG" id="mng:MNEG_0698"/>
<gene>
    <name evidence="3" type="ORF">MNEG_0698</name>
</gene>